<keyword evidence="3" id="KW-1185">Reference proteome</keyword>
<gene>
    <name evidence="2" type="ORF">BO70DRAFT_360913</name>
</gene>
<organism evidence="2 3">
    <name type="scientific">Aspergillus heteromorphus CBS 117.55</name>
    <dbReference type="NCBI Taxonomy" id="1448321"/>
    <lineage>
        <taxon>Eukaryota</taxon>
        <taxon>Fungi</taxon>
        <taxon>Dikarya</taxon>
        <taxon>Ascomycota</taxon>
        <taxon>Pezizomycotina</taxon>
        <taxon>Eurotiomycetes</taxon>
        <taxon>Eurotiomycetidae</taxon>
        <taxon>Eurotiales</taxon>
        <taxon>Aspergillaceae</taxon>
        <taxon>Aspergillus</taxon>
        <taxon>Aspergillus subgen. Circumdati</taxon>
    </lineage>
</organism>
<dbReference type="Proteomes" id="UP000247233">
    <property type="component" value="Unassembled WGS sequence"/>
</dbReference>
<evidence type="ECO:0000313" key="2">
    <source>
        <dbReference type="EMBL" id="PWY86102.1"/>
    </source>
</evidence>
<evidence type="ECO:0000256" key="1">
    <source>
        <dbReference type="SAM" id="MobiDB-lite"/>
    </source>
</evidence>
<feature type="compositionally biased region" description="Polar residues" evidence="1">
    <location>
        <begin position="32"/>
        <end position="56"/>
    </location>
</feature>
<feature type="compositionally biased region" description="Basic and acidic residues" evidence="1">
    <location>
        <begin position="1"/>
        <end position="15"/>
    </location>
</feature>
<dbReference type="AlphaFoldDB" id="A0A317WLA7"/>
<proteinExistence type="predicted"/>
<accession>A0A317WLA7</accession>
<reference evidence="2 3" key="1">
    <citation type="submission" date="2016-12" db="EMBL/GenBank/DDBJ databases">
        <title>The genomes of Aspergillus section Nigri reveals drivers in fungal speciation.</title>
        <authorList>
            <consortium name="DOE Joint Genome Institute"/>
            <person name="Vesth T.C."/>
            <person name="Nybo J."/>
            <person name="Theobald S."/>
            <person name="Brandl J."/>
            <person name="Frisvad J.C."/>
            <person name="Nielsen K.F."/>
            <person name="Lyhne E.K."/>
            <person name="Kogle M.E."/>
            <person name="Kuo A."/>
            <person name="Riley R."/>
            <person name="Clum A."/>
            <person name="Nolan M."/>
            <person name="Lipzen A."/>
            <person name="Salamov A."/>
            <person name="Henrissat B."/>
            <person name="Wiebenga A."/>
            <person name="De Vries R.P."/>
            <person name="Grigoriev I.V."/>
            <person name="Mortensen U.H."/>
            <person name="Andersen M.R."/>
            <person name="Baker S.E."/>
        </authorList>
    </citation>
    <scope>NUCLEOTIDE SEQUENCE [LARGE SCALE GENOMIC DNA]</scope>
    <source>
        <strain evidence="2 3">CBS 117.55</strain>
    </source>
</reference>
<dbReference type="OrthoDB" id="4343623at2759"/>
<feature type="region of interest" description="Disordered" evidence="1">
    <location>
        <begin position="1"/>
        <end position="56"/>
    </location>
</feature>
<dbReference type="GeneID" id="37065147"/>
<feature type="region of interest" description="Disordered" evidence="1">
    <location>
        <begin position="86"/>
        <end position="112"/>
    </location>
</feature>
<dbReference type="RefSeq" id="XP_025400654.1">
    <property type="nucleotide sequence ID" value="XM_025542910.1"/>
</dbReference>
<dbReference type="EMBL" id="MSFL01000008">
    <property type="protein sequence ID" value="PWY86102.1"/>
    <property type="molecule type" value="Genomic_DNA"/>
</dbReference>
<sequence length="141" mass="15797">MTMKTIEDTTRETAREMGYGDEDTPRTEESDNNSISVSMTDANANANGETSLSDMAQNSVNEIKSMLDNVYSSDFVSSTWSQVRSMAAGGSQEKNARESTEEIEPADPEELRRIETLEKEKIVQFLQERHRSNAGHSGRRQ</sequence>
<comment type="caution">
    <text evidence="2">The sequence shown here is derived from an EMBL/GenBank/DDBJ whole genome shotgun (WGS) entry which is preliminary data.</text>
</comment>
<dbReference type="VEuPathDB" id="FungiDB:BO70DRAFT_360913"/>
<evidence type="ECO:0000313" key="3">
    <source>
        <dbReference type="Proteomes" id="UP000247233"/>
    </source>
</evidence>
<name>A0A317WLA7_9EURO</name>
<protein>
    <submittedName>
        <fullName evidence="2">Uncharacterized protein</fullName>
    </submittedName>
</protein>